<evidence type="ECO:0000256" key="1">
    <source>
        <dbReference type="SAM" id="MobiDB-lite"/>
    </source>
</evidence>
<feature type="region of interest" description="Disordered" evidence="1">
    <location>
        <begin position="99"/>
        <end position="124"/>
    </location>
</feature>
<evidence type="ECO:0000313" key="2">
    <source>
        <dbReference type="EMBL" id="KAF2230628.1"/>
    </source>
</evidence>
<evidence type="ECO:0000313" key="3">
    <source>
        <dbReference type="Proteomes" id="UP000800092"/>
    </source>
</evidence>
<protein>
    <submittedName>
        <fullName evidence="2">Uncharacterized protein</fullName>
    </submittedName>
</protein>
<dbReference type="AlphaFoldDB" id="A0A6A6GYF7"/>
<sequence length="157" mass="16871">MQVVELRRRSKGGAGDEARRDCWSRGQLVGKRRGRCCRAVEPEGEGKQEAVASRGGVGEGWRRVEGRGQRIEAHERCWGGAGGVLGVAGRASSIPRWAEGETRVSRMREEENTSPHKPTGLGRRKGLLCAAGQHTRCLSQSGTGQSAPFAKEGPGPQ</sequence>
<accession>A0A6A6GYF7</accession>
<name>A0A6A6GYF7_VIRVR</name>
<feature type="compositionally biased region" description="Basic and acidic residues" evidence="1">
    <location>
        <begin position="99"/>
        <end position="114"/>
    </location>
</feature>
<dbReference type="EMBL" id="ML991838">
    <property type="protein sequence ID" value="KAF2230628.1"/>
    <property type="molecule type" value="Genomic_DNA"/>
</dbReference>
<keyword evidence="3" id="KW-1185">Reference proteome</keyword>
<gene>
    <name evidence="2" type="ORF">EV356DRAFT_327603</name>
</gene>
<feature type="compositionally biased region" description="Polar residues" evidence="1">
    <location>
        <begin position="136"/>
        <end position="146"/>
    </location>
</feature>
<feature type="region of interest" description="Disordered" evidence="1">
    <location>
        <begin position="136"/>
        <end position="157"/>
    </location>
</feature>
<organism evidence="2 3">
    <name type="scientific">Viridothelium virens</name>
    <name type="common">Speckled blister lichen</name>
    <name type="synonym">Trypethelium virens</name>
    <dbReference type="NCBI Taxonomy" id="1048519"/>
    <lineage>
        <taxon>Eukaryota</taxon>
        <taxon>Fungi</taxon>
        <taxon>Dikarya</taxon>
        <taxon>Ascomycota</taxon>
        <taxon>Pezizomycotina</taxon>
        <taxon>Dothideomycetes</taxon>
        <taxon>Dothideomycetes incertae sedis</taxon>
        <taxon>Trypetheliales</taxon>
        <taxon>Trypetheliaceae</taxon>
        <taxon>Viridothelium</taxon>
    </lineage>
</organism>
<dbReference type="Proteomes" id="UP000800092">
    <property type="component" value="Unassembled WGS sequence"/>
</dbReference>
<reference evidence="2" key="1">
    <citation type="journal article" date="2020" name="Stud. Mycol.">
        <title>101 Dothideomycetes genomes: a test case for predicting lifestyles and emergence of pathogens.</title>
        <authorList>
            <person name="Haridas S."/>
            <person name="Albert R."/>
            <person name="Binder M."/>
            <person name="Bloem J."/>
            <person name="Labutti K."/>
            <person name="Salamov A."/>
            <person name="Andreopoulos B."/>
            <person name="Baker S."/>
            <person name="Barry K."/>
            <person name="Bills G."/>
            <person name="Bluhm B."/>
            <person name="Cannon C."/>
            <person name="Castanera R."/>
            <person name="Culley D."/>
            <person name="Daum C."/>
            <person name="Ezra D."/>
            <person name="Gonzalez J."/>
            <person name="Henrissat B."/>
            <person name="Kuo A."/>
            <person name="Liang C."/>
            <person name="Lipzen A."/>
            <person name="Lutzoni F."/>
            <person name="Magnuson J."/>
            <person name="Mondo S."/>
            <person name="Nolan M."/>
            <person name="Ohm R."/>
            <person name="Pangilinan J."/>
            <person name="Park H.-J."/>
            <person name="Ramirez L."/>
            <person name="Alfaro M."/>
            <person name="Sun H."/>
            <person name="Tritt A."/>
            <person name="Yoshinaga Y."/>
            <person name="Zwiers L.-H."/>
            <person name="Turgeon B."/>
            <person name="Goodwin S."/>
            <person name="Spatafora J."/>
            <person name="Crous P."/>
            <person name="Grigoriev I."/>
        </authorList>
    </citation>
    <scope>NUCLEOTIDE SEQUENCE</scope>
    <source>
        <strain evidence="2">Tuck. ex Michener</strain>
    </source>
</reference>
<proteinExistence type="predicted"/>